<dbReference type="Proteomes" id="UP000308181">
    <property type="component" value="Unassembled WGS sequence"/>
</dbReference>
<dbReference type="EMBL" id="SWBP01000002">
    <property type="protein sequence ID" value="TKB98980.1"/>
    <property type="molecule type" value="Genomic_DNA"/>
</dbReference>
<sequence>MLKKPFLILSNLIGHEMAIRTKEIEENRLIALGSLLSNQQWALNSTNINDYEFKIFSQFGDDGIIQYLIKHLQITNKTFIEFGVEDFLESNTRFLMMNNNWSGFVMDGSSKHMNNLKKQHWYWKFNLKHKAAFIDKENINSLLADTGFNNLGLLHIDLDGNDFYILKTLDFSKLNPAILILEYNSVFGNERAISVPYDKSFVRTSAHYSNLFFGASLPALHSAATEKGYALIGCALNGHNAFYVRRDLLNDKVKEQSIKDAYIESNFRESRDKDYNLSYLSDTDRLNAIKGLTVFNVLNKQLEKL</sequence>
<accession>A0A4U1C6I1</accession>
<name>A0A4U1C6I1_9SPHI</name>
<reference evidence="1 2" key="1">
    <citation type="submission" date="2019-04" db="EMBL/GenBank/DDBJ databases">
        <title>Pedobacter sp. AR-3-17 sp. nov., isolated from Arctic soil.</title>
        <authorList>
            <person name="Dahal R.H."/>
            <person name="Kim D.-U."/>
        </authorList>
    </citation>
    <scope>NUCLEOTIDE SEQUENCE [LARGE SCALE GENOMIC DNA]</scope>
    <source>
        <strain evidence="1 2">AR-3-17</strain>
    </source>
</reference>
<protein>
    <submittedName>
        <fullName evidence="1">Uncharacterized protein</fullName>
    </submittedName>
</protein>
<comment type="caution">
    <text evidence="1">The sequence shown here is derived from an EMBL/GenBank/DDBJ whole genome shotgun (WGS) entry which is preliminary data.</text>
</comment>
<organism evidence="1 2">
    <name type="scientific">Pedobacter cryophilus</name>
    <dbReference type="NCBI Taxonomy" id="2571271"/>
    <lineage>
        <taxon>Bacteria</taxon>
        <taxon>Pseudomonadati</taxon>
        <taxon>Bacteroidota</taxon>
        <taxon>Sphingobacteriia</taxon>
        <taxon>Sphingobacteriales</taxon>
        <taxon>Sphingobacteriaceae</taxon>
        <taxon>Pedobacter</taxon>
    </lineage>
</organism>
<proteinExistence type="predicted"/>
<dbReference type="OrthoDB" id="9810122at2"/>
<gene>
    <name evidence="1" type="ORF">FA046_07660</name>
</gene>
<evidence type="ECO:0000313" key="1">
    <source>
        <dbReference type="EMBL" id="TKB98980.1"/>
    </source>
</evidence>
<dbReference type="AlphaFoldDB" id="A0A4U1C6I1"/>
<keyword evidence="2" id="KW-1185">Reference proteome</keyword>
<evidence type="ECO:0000313" key="2">
    <source>
        <dbReference type="Proteomes" id="UP000308181"/>
    </source>
</evidence>
<dbReference type="RefSeq" id="WP_136825793.1">
    <property type="nucleotide sequence ID" value="NZ_SWBP01000002.1"/>
</dbReference>